<dbReference type="GO" id="GO:0070182">
    <property type="term" value="F:DNA polymerase binding"/>
    <property type="evidence" value="ECO:0007669"/>
    <property type="project" value="TreeGrafter"/>
</dbReference>
<dbReference type="SUPFAM" id="SSF48371">
    <property type="entry name" value="ARM repeat"/>
    <property type="match status" value="1"/>
</dbReference>
<evidence type="ECO:0000259" key="3">
    <source>
        <dbReference type="Pfam" id="PF14677"/>
    </source>
</evidence>
<dbReference type="Pfam" id="PF14675">
    <property type="entry name" value="FANCI_S1"/>
    <property type="match status" value="1"/>
</dbReference>
<sequence>MDAQILKLAKQTNRQGLVDFLDSKSLDQISQLVKSQLTESSTSEDVDPLLIVRAIFIGSPFASSKNGHAHMERRVLTFKTAFLWLVNDASTDNKTASNLVNLLLPELETLTVDTLEDLASIVTQAISEQRPLHQRTFEILSKSWNILSTLERPIYNVLNDLLGAKWISQSAIALASAFNEMELQLPELDKVVKRMSSQLKDLEVDETPPFIYQLLLLSRKGHKREIISSICDHFNTKYSNNSSDAVSRMEGTVMLHISFAIKQDQELGNEFVKHIRGDKKHLLETFPLACLLSAARIHRLEDPIFDLLRSHILAIYKDGHRLKKCAWIAEFSNVEEHTVKSVILDIVEKSAQGWDQVIQSLVQLAMGLIDTAASQGVWSKAGSVTKTQRNKDGPMENVMALGNEILKRMFELHDLVRSEILDQITSRVVTGSPSTSCFLELLASLITESLHAVEPYLANIKDTLDYLSLLPEATAERLLQVIEPISKQNEQFRDALMLVLRKSMFAKDLSGRMVAVNGFLNLLTGQMNDTASPAAQGIAFESLGLLRRCFNQQAQVRIAAYQGLGALSKHSTLTGDIFEVLYGQFQKAYEKDTGVSSPLRLETCVENATNGGLPRLMEPIHVLLANMLKTLRRIDDSECNTVVQELANQCRGSVRSLLFRLTKSDLEDYDLDKTTEFDMATHLGMRNHMYANLLMGCYEAAMEHEYLSHGNSNDSFQMILDLFNKRNAIAAMLKETSSGEKGRKASQPSESPVLSLECISKMSRQMFRQNNMQDPVRALRVDISFVQFIITTAQNRLKMGVVQGPTSDFNFDYCVELGRIFLNILVVEDSDSSFINHQPKRGHSVLGCIIDSLRTVHDTVLQLWPDKMTTFIAKLSGSESDQSRNAMVSEVLNTLMASIQYENIRVVLLIQVFVLQDIAAKYLGDRTPLYKEAANVMQLIVAVCHHLDRAASDFETHTRQVIGWLESLAKNRPIEDISLAREVISLLIHLCGEIKDFITFKYLAQDMRKVLGDLDDSSYEDGDSQPMDPRITYVMLNQKTCAACTLQLFSSLDQLYDDITWAVGRIKPMNSEDDNTRAFEQAITYRLTSYISVTLELTKSLMFGSHGETLIKVLTKLYKTLTALVKYKLGHPREIGSNFKDVINGVKDVTDNMYRFLILYGQNHQGDPMTIASKKGKGKGKQGANSREKAKILRESKMIPNLIFVVEQFERHLIQLSRKSKVDLMQNMKRSTSRDFKINMEYLTKQESSDEDDNDSKVKGRMTVYYEILTRCVF</sequence>
<feature type="domain" description="FANCI solenoid 2" evidence="2">
    <location>
        <begin position="357"/>
        <end position="520"/>
    </location>
</feature>
<dbReference type="PANTHER" id="PTHR21818">
    <property type="entry name" value="BC025462 PROTEIN"/>
    <property type="match status" value="1"/>
</dbReference>
<name>A0A077WB90_9FUNG</name>
<accession>A0A077WB90</accession>
<dbReference type="InterPro" id="IPR029314">
    <property type="entry name" value="FANCI_S4"/>
</dbReference>
<evidence type="ECO:0000259" key="1">
    <source>
        <dbReference type="Pfam" id="PF14675"/>
    </source>
</evidence>
<dbReference type="Pfam" id="PF14678">
    <property type="entry name" value="FANCI_S4"/>
    <property type="match status" value="1"/>
</dbReference>
<proteinExistence type="predicted"/>
<dbReference type="Pfam" id="PF14679">
    <property type="entry name" value="FANCI_HD1"/>
    <property type="match status" value="1"/>
</dbReference>
<dbReference type="InterPro" id="IPR029313">
    <property type="entry name" value="FANCI_S3"/>
</dbReference>
<evidence type="ECO:0000259" key="6">
    <source>
        <dbReference type="Pfam" id="PF14680"/>
    </source>
</evidence>
<gene>
    <name evidence="7" type="ORF">LRAMOSA06965</name>
</gene>
<feature type="domain" description="FANCI solenoid 3" evidence="3">
    <location>
        <begin position="753"/>
        <end position="987"/>
    </location>
</feature>
<protein>
    <submittedName>
        <fullName evidence="7">Uncharacterized protein</fullName>
    </submittedName>
</protein>
<feature type="domain" description="FANCI solenoid 1" evidence="1">
    <location>
        <begin position="77"/>
        <end position="261"/>
    </location>
</feature>
<reference evidence="7" key="1">
    <citation type="journal article" date="2014" name="Genome Announc.">
        <title>De novo whole-genome sequence and genome annotation of Lichtheimia ramosa.</title>
        <authorList>
            <person name="Linde J."/>
            <person name="Schwartze V."/>
            <person name="Binder U."/>
            <person name="Lass-Florl C."/>
            <person name="Voigt K."/>
            <person name="Horn F."/>
        </authorList>
    </citation>
    <scope>NUCLEOTIDE SEQUENCE</scope>
    <source>
        <strain evidence="7">JMRC FSU:6197</strain>
    </source>
</reference>
<evidence type="ECO:0000259" key="5">
    <source>
        <dbReference type="Pfam" id="PF14679"/>
    </source>
</evidence>
<dbReference type="Pfam" id="PF14676">
    <property type="entry name" value="FANCI_S2"/>
    <property type="match status" value="1"/>
</dbReference>
<dbReference type="InterPro" id="IPR016024">
    <property type="entry name" value="ARM-type_fold"/>
</dbReference>
<dbReference type="GO" id="GO:0006281">
    <property type="term" value="P:DNA repair"/>
    <property type="evidence" value="ECO:0007669"/>
    <property type="project" value="InterPro"/>
</dbReference>
<dbReference type="InterPro" id="IPR029308">
    <property type="entry name" value="FANCI_S1"/>
</dbReference>
<evidence type="ECO:0000259" key="2">
    <source>
        <dbReference type="Pfam" id="PF14676"/>
    </source>
</evidence>
<organism evidence="7">
    <name type="scientific">Lichtheimia ramosa</name>
    <dbReference type="NCBI Taxonomy" id="688394"/>
    <lineage>
        <taxon>Eukaryota</taxon>
        <taxon>Fungi</taxon>
        <taxon>Fungi incertae sedis</taxon>
        <taxon>Mucoromycota</taxon>
        <taxon>Mucoromycotina</taxon>
        <taxon>Mucoromycetes</taxon>
        <taxon>Mucorales</taxon>
        <taxon>Lichtheimiaceae</taxon>
        <taxon>Lichtheimia</taxon>
    </lineage>
</organism>
<dbReference type="OrthoDB" id="195089at2759"/>
<dbReference type="InterPro" id="IPR029312">
    <property type="entry name" value="FANCI_HD2"/>
</dbReference>
<dbReference type="InterPro" id="IPR029310">
    <property type="entry name" value="FANCI_HD1"/>
</dbReference>
<evidence type="ECO:0000313" key="7">
    <source>
        <dbReference type="EMBL" id="CDS04010.1"/>
    </source>
</evidence>
<dbReference type="EMBL" id="LK023314">
    <property type="protein sequence ID" value="CDS04010.1"/>
    <property type="molecule type" value="Genomic_DNA"/>
</dbReference>
<dbReference type="Pfam" id="PF14680">
    <property type="entry name" value="FANCI_HD2"/>
    <property type="match status" value="1"/>
</dbReference>
<feature type="domain" description="FANCI helical" evidence="5">
    <location>
        <begin position="266"/>
        <end position="348"/>
    </location>
</feature>
<dbReference type="InterPro" id="IPR029315">
    <property type="entry name" value="FANCI_S2"/>
</dbReference>
<dbReference type="PANTHER" id="PTHR21818:SF0">
    <property type="entry name" value="FANCONI ANEMIA GROUP I PROTEIN"/>
    <property type="match status" value="1"/>
</dbReference>
<feature type="domain" description="FANCI solenoid 4" evidence="4">
    <location>
        <begin position="1000"/>
        <end position="1242"/>
    </location>
</feature>
<feature type="domain" description="FANCI helical" evidence="6">
    <location>
        <begin position="532"/>
        <end position="734"/>
    </location>
</feature>
<dbReference type="Pfam" id="PF14677">
    <property type="entry name" value="FANCI_S3"/>
    <property type="match status" value="1"/>
</dbReference>
<dbReference type="AlphaFoldDB" id="A0A077WB90"/>
<evidence type="ECO:0000259" key="4">
    <source>
        <dbReference type="Pfam" id="PF14678"/>
    </source>
</evidence>
<dbReference type="InterPro" id="IPR026171">
    <property type="entry name" value="FANCI"/>
</dbReference>